<organism evidence="2">
    <name type="scientific">Magallana gigas</name>
    <name type="common">Pacific oyster</name>
    <name type="synonym">Crassostrea gigas</name>
    <dbReference type="NCBI Taxonomy" id="29159"/>
    <lineage>
        <taxon>Eukaryota</taxon>
        <taxon>Metazoa</taxon>
        <taxon>Spiralia</taxon>
        <taxon>Lophotrochozoa</taxon>
        <taxon>Mollusca</taxon>
        <taxon>Bivalvia</taxon>
        <taxon>Autobranchia</taxon>
        <taxon>Pteriomorphia</taxon>
        <taxon>Ostreida</taxon>
        <taxon>Ostreoidea</taxon>
        <taxon>Ostreidae</taxon>
        <taxon>Magallana</taxon>
    </lineage>
</organism>
<reference evidence="2" key="1">
    <citation type="journal article" date="2012" name="Nature">
        <title>The oyster genome reveals stress adaptation and complexity of shell formation.</title>
        <authorList>
            <person name="Zhang G."/>
            <person name="Fang X."/>
            <person name="Guo X."/>
            <person name="Li L."/>
            <person name="Luo R."/>
            <person name="Xu F."/>
            <person name="Yang P."/>
            <person name="Zhang L."/>
            <person name="Wang X."/>
            <person name="Qi H."/>
            <person name="Xiong Z."/>
            <person name="Que H."/>
            <person name="Xie Y."/>
            <person name="Holland P.W."/>
            <person name="Paps J."/>
            <person name="Zhu Y."/>
            <person name="Wu F."/>
            <person name="Chen Y."/>
            <person name="Wang J."/>
            <person name="Peng C."/>
            <person name="Meng J."/>
            <person name="Yang L."/>
            <person name="Liu J."/>
            <person name="Wen B."/>
            <person name="Zhang N."/>
            <person name="Huang Z."/>
            <person name="Zhu Q."/>
            <person name="Feng Y."/>
            <person name="Mount A."/>
            <person name="Hedgecock D."/>
            <person name="Xu Z."/>
            <person name="Liu Y."/>
            <person name="Domazet-Loso T."/>
            <person name="Du Y."/>
            <person name="Sun X."/>
            <person name="Zhang S."/>
            <person name="Liu B."/>
            <person name="Cheng P."/>
            <person name="Jiang X."/>
            <person name="Li J."/>
            <person name="Fan D."/>
            <person name="Wang W."/>
            <person name="Fu W."/>
            <person name="Wang T."/>
            <person name="Wang B."/>
            <person name="Zhang J."/>
            <person name="Peng Z."/>
            <person name="Li Y."/>
            <person name="Li N."/>
            <person name="Wang J."/>
            <person name="Chen M."/>
            <person name="He Y."/>
            <person name="Tan F."/>
            <person name="Song X."/>
            <person name="Zheng Q."/>
            <person name="Huang R."/>
            <person name="Yang H."/>
            <person name="Du X."/>
            <person name="Chen L."/>
            <person name="Yang M."/>
            <person name="Gaffney P.M."/>
            <person name="Wang S."/>
            <person name="Luo L."/>
            <person name="She Z."/>
            <person name="Ming Y."/>
            <person name="Huang W."/>
            <person name="Zhang S."/>
            <person name="Huang B."/>
            <person name="Zhang Y."/>
            <person name="Qu T."/>
            <person name="Ni P."/>
            <person name="Miao G."/>
            <person name="Wang J."/>
            <person name="Wang Q."/>
            <person name="Steinberg C.E."/>
            <person name="Wang H."/>
            <person name="Li N."/>
            <person name="Qian L."/>
            <person name="Zhang G."/>
            <person name="Li Y."/>
            <person name="Yang H."/>
            <person name="Liu X."/>
            <person name="Wang J."/>
            <person name="Yin Y."/>
            <person name="Wang J."/>
        </authorList>
    </citation>
    <scope>NUCLEOTIDE SEQUENCE [LARGE SCALE GENOMIC DNA]</scope>
    <source>
        <strain evidence="2">05x7-T-G4-1.051#20</strain>
    </source>
</reference>
<gene>
    <name evidence="2" type="ORF">CGI_10005979</name>
</gene>
<proteinExistence type="predicted"/>
<dbReference type="InterPro" id="IPR027417">
    <property type="entry name" value="P-loop_NTPase"/>
</dbReference>
<dbReference type="AlphaFoldDB" id="K1QEP6"/>
<evidence type="ECO:0000313" key="2">
    <source>
        <dbReference type="EMBL" id="EKC29549.1"/>
    </source>
</evidence>
<protein>
    <recommendedName>
        <fullName evidence="1">Novel STAND NTPase 3 domain-containing protein</fullName>
    </recommendedName>
</protein>
<dbReference type="CDD" id="cd01120">
    <property type="entry name" value="RecA-like_superfamily"/>
    <property type="match status" value="1"/>
</dbReference>
<dbReference type="Gene3D" id="3.40.50.300">
    <property type="entry name" value="P-loop containing nucleotide triphosphate hydrolases"/>
    <property type="match status" value="1"/>
</dbReference>
<name>K1QEP6_MAGGI</name>
<feature type="domain" description="Novel STAND NTPase 3" evidence="1">
    <location>
        <begin position="150"/>
        <end position="308"/>
    </location>
</feature>
<dbReference type="HOGENOM" id="CLU_416948_0_0_1"/>
<dbReference type="EMBL" id="JH815873">
    <property type="protein sequence ID" value="EKC29549.1"/>
    <property type="molecule type" value="Genomic_DNA"/>
</dbReference>
<accession>K1QEP6</accession>
<dbReference type="Pfam" id="PF20720">
    <property type="entry name" value="nSTAND3"/>
    <property type="match status" value="1"/>
</dbReference>
<sequence length="658" mass="75294">MDKTQFNPRPFKELCPFDLLEWERLKGIWNCSDQELYHCLPNQYNYPGQICVKPNWVLKNFTICAILIIDYHCSMLYSVDYCPIYNTVAAKIDLIPCDSQYGACSDKDYRSNLVYMSRKYAPVYQLEPMIGQDEIPIGFQKAFKYLKYVFTPNHLYEHAIGTLELHHCLTIIGPPGSGKTITALQLAYRKCAVSGRSRVYFCRSVHELESTAAGKEDAYIIVDDWLDRYMYYPSTLLPAIASLTKFYDEFIQSGKVHLILTAQKDKWAIFRDTLTRCALFKQKCLLIIDSSELNEEERYNIILRHFKHFNVEEGDEKKAKKRLAKEIEDENEFSFPVMIDLIYINERWRGTIAQNLIVKDGFSKILKQFLNNWLKDEDTIERKCFCVLVFAALLGGKVSPSDFQSPITGPLFERVCKEFKLITNANKVNIEIEMSNKENEMSESEKKKLVQNQPSLVENANWGKLLDENERLKEQTCTFPFTGTWVSSNRGTWTVSANSLQGMKLNVETSGATLWAMECFSFDGTYYVLNTQPQKYFRAAFKIVTASLQLPIGRGYVGFEVAAAVTCPTSIHGTWSYSYTGLSCSSTTLETCSDKTKFDFNTTECSENPMFSESLAAEIYDKLCQDTDGDVASLVCDLMDIKDHCMKTVSGLVKLVTK</sequence>
<evidence type="ECO:0000259" key="1">
    <source>
        <dbReference type="Pfam" id="PF20720"/>
    </source>
</evidence>
<dbReference type="SUPFAM" id="SSF52540">
    <property type="entry name" value="P-loop containing nucleoside triphosphate hydrolases"/>
    <property type="match status" value="1"/>
</dbReference>
<dbReference type="InterPro" id="IPR049050">
    <property type="entry name" value="nSTAND3"/>
</dbReference>
<dbReference type="InParanoid" id="K1QEP6"/>